<dbReference type="InterPro" id="IPR023393">
    <property type="entry name" value="START-like_dom_sf"/>
</dbReference>
<dbReference type="PANTHER" id="PTHR13510:SF44">
    <property type="entry name" value="RABENOSYN-5"/>
    <property type="match status" value="1"/>
</dbReference>
<feature type="compositionally biased region" description="Polar residues" evidence="1">
    <location>
        <begin position="89"/>
        <end position="123"/>
    </location>
</feature>
<dbReference type="Gene3D" id="3.30.530.20">
    <property type="match status" value="1"/>
</dbReference>
<feature type="compositionally biased region" description="Basic and acidic residues" evidence="1">
    <location>
        <begin position="757"/>
        <end position="770"/>
    </location>
</feature>
<dbReference type="AlphaFoldDB" id="A0A9W6X1F6"/>
<feature type="region of interest" description="Disordered" evidence="1">
    <location>
        <begin position="638"/>
        <end position="659"/>
    </location>
</feature>
<dbReference type="Proteomes" id="UP001165083">
    <property type="component" value="Unassembled WGS sequence"/>
</dbReference>
<dbReference type="InterPro" id="IPR052727">
    <property type="entry name" value="Rab4/Rab5_effector"/>
</dbReference>
<accession>A0A9W6X1F6</accession>
<evidence type="ECO:0000256" key="1">
    <source>
        <dbReference type="SAM" id="MobiDB-lite"/>
    </source>
</evidence>
<comment type="caution">
    <text evidence="2">The sequence shown here is derived from an EMBL/GenBank/DDBJ whole genome shotgun (WGS) entry which is preliminary data.</text>
</comment>
<proteinExistence type="predicted"/>
<feature type="region of interest" description="Disordered" evidence="1">
    <location>
        <begin position="89"/>
        <end position="166"/>
    </location>
</feature>
<name>A0A9W6X1F6_9STRA</name>
<reference evidence="2" key="1">
    <citation type="submission" date="2023-04" db="EMBL/GenBank/DDBJ databases">
        <title>Phytophthora lilii NBRC 32176.</title>
        <authorList>
            <person name="Ichikawa N."/>
            <person name="Sato H."/>
            <person name="Tonouchi N."/>
        </authorList>
    </citation>
    <scope>NUCLEOTIDE SEQUENCE</scope>
    <source>
        <strain evidence="2">NBRC 32176</strain>
    </source>
</reference>
<keyword evidence="3" id="KW-1185">Reference proteome</keyword>
<dbReference type="EMBL" id="BSXW01000628">
    <property type="protein sequence ID" value="GMF26789.1"/>
    <property type="molecule type" value="Genomic_DNA"/>
</dbReference>
<feature type="compositionally biased region" description="Polar residues" evidence="1">
    <location>
        <begin position="793"/>
        <end position="808"/>
    </location>
</feature>
<feature type="compositionally biased region" description="Polar residues" evidence="1">
    <location>
        <begin position="731"/>
        <end position="742"/>
    </location>
</feature>
<evidence type="ECO:0000313" key="3">
    <source>
        <dbReference type="Proteomes" id="UP001165083"/>
    </source>
</evidence>
<feature type="region of interest" description="Disordered" evidence="1">
    <location>
        <begin position="726"/>
        <end position="816"/>
    </location>
</feature>
<dbReference type="OrthoDB" id="162897at2759"/>
<feature type="compositionally biased region" description="Polar residues" evidence="1">
    <location>
        <begin position="547"/>
        <end position="573"/>
    </location>
</feature>
<dbReference type="PANTHER" id="PTHR13510">
    <property type="entry name" value="FYVE-FINGER-CONTAINING RAB5 EFFECTOR PROTEIN RABENOSYN-5-RELATED"/>
    <property type="match status" value="1"/>
</dbReference>
<gene>
    <name evidence="2" type="ORF">Plil01_001116300</name>
</gene>
<organism evidence="2 3">
    <name type="scientific">Phytophthora lilii</name>
    <dbReference type="NCBI Taxonomy" id="2077276"/>
    <lineage>
        <taxon>Eukaryota</taxon>
        <taxon>Sar</taxon>
        <taxon>Stramenopiles</taxon>
        <taxon>Oomycota</taxon>
        <taxon>Peronosporomycetes</taxon>
        <taxon>Peronosporales</taxon>
        <taxon>Peronosporaceae</taxon>
        <taxon>Phytophthora</taxon>
    </lineage>
</organism>
<sequence>MRFPLPKNIFPPLELSENQEQNYEQLANALIKATLAEYDQFVMHDRKRVDARRWKAVRTRDDVSIYRERAVDGVRQPAPASLALYQSAISTTSSRPSQHARTSGPHISSDLSDGRSHTISLTGGRSFGPSSPKKNKSSPGMDPTEDSRDTTGNDSYSSGGLLSEPRITTGAFSSTEEDNSGLPRLLAVGTLRGSLDDVMYGVVSPNASSVRLRSSYLGEHIADCAVLREIKSPSPADPFRFLGIKWFVRAKHRGAARIVLPRDFVVLEFSGVMMRPDNSRVGFHLMHSVQIPTCRELHEHRILRAKVSSCYIFEETRNNRVQVFMTASVEPNGHVLHRMAVRSAATALSNCWKSVSCAHNKKLAFCLQNERPSAMGTSAITSSRGGHALGASVIRSSRGGLSALTPVNESAVRESSTPMEPVSQRSNYSSTAHRRQCGVCRGKLGVLSKTILCQLCCEQICNRCRIVRKLSSDTLNSQVTTSAINFCKKCVASVSDESALEIARQELWVRARGRTRASSAVSRTNSRHSFSSERNTYATVVLGRGSEMNSRGSTATSSLGYSRGPSSFSQSRGPHQEESALGYSVGPRPSTSTQPSTPMQRPSSGGRLSKNFSVNTFNMSAGPLSTATLTNDALSLDDLGRDSNNKTAATANNDKSEPEEPVVLDHRMTMTIRSLRHLDYVLSVGEQDLVDELENEDVEDYGEFESGDEGEGRSSYASSVAVLDDDYESCETPTSDAPQSQRESPIVEEEEDDEQEKESTGEKGTKEKDNQSVQDAEVLTPAAKEEKAAEVESQQPAKQEEMATSSETIEVKDEESVTMAVPVNENDEQDVAVAEEVEVVEAAPIAEVHAMMLSQYELQKSNSEHEPVVERALEEPKPRLHRAHTTVPSSGDSVNYQHQLFQQMQDLHNVAETTYQVARANTEAAFKERDSGRMSKASPDGTTGNLRGVRTFSQPFAFNVVGLRSTRAMTVGIGK</sequence>
<feature type="compositionally biased region" description="Acidic residues" evidence="1">
    <location>
        <begin position="746"/>
        <end position="756"/>
    </location>
</feature>
<protein>
    <submittedName>
        <fullName evidence="2">Unnamed protein product</fullName>
    </submittedName>
</protein>
<feature type="region of interest" description="Disordered" evidence="1">
    <location>
        <begin position="543"/>
        <end position="614"/>
    </location>
</feature>
<evidence type="ECO:0000313" key="2">
    <source>
        <dbReference type="EMBL" id="GMF26789.1"/>
    </source>
</evidence>
<feature type="region of interest" description="Disordered" evidence="1">
    <location>
        <begin position="925"/>
        <end position="948"/>
    </location>
</feature>
<feature type="compositionally biased region" description="Low complexity" evidence="1">
    <location>
        <begin position="587"/>
        <end position="604"/>
    </location>
</feature>